<evidence type="ECO:0000256" key="3">
    <source>
        <dbReference type="ARBA" id="ARBA00023239"/>
    </source>
</evidence>
<dbReference type="InterPro" id="IPR029017">
    <property type="entry name" value="Enolase-like_N"/>
</dbReference>
<dbReference type="EMBL" id="DRSQ01000219">
    <property type="protein sequence ID" value="HHE32960.1"/>
    <property type="molecule type" value="Genomic_DNA"/>
</dbReference>
<dbReference type="AlphaFoldDB" id="A0A7C5HNW1"/>
<evidence type="ECO:0000256" key="1">
    <source>
        <dbReference type="ARBA" id="ARBA00022723"/>
    </source>
</evidence>
<dbReference type="SUPFAM" id="SSF54826">
    <property type="entry name" value="Enolase N-terminal domain-like"/>
    <property type="match status" value="1"/>
</dbReference>
<dbReference type="GO" id="GO:0046872">
    <property type="term" value="F:metal ion binding"/>
    <property type="evidence" value="ECO:0007669"/>
    <property type="project" value="UniProtKB-KW"/>
</dbReference>
<keyword evidence="3" id="KW-0456">Lyase</keyword>
<accession>A0A7C5HNW1</accession>
<reference evidence="5" key="1">
    <citation type="journal article" date="2020" name="mSystems">
        <title>Genome- and Community-Level Interaction Insights into Carbon Utilization and Element Cycling Functions of Hydrothermarchaeota in Hydrothermal Sediment.</title>
        <authorList>
            <person name="Zhou Z."/>
            <person name="Liu Y."/>
            <person name="Xu W."/>
            <person name="Pan J."/>
            <person name="Luo Z.H."/>
            <person name="Li M."/>
        </authorList>
    </citation>
    <scope>NUCLEOTIDE SEQUENCE [LARGE SCALE GENOMIC DNA]</scope>
    <source>
        <strain evidence="5">HyVt-633</strain>
    </source>
</reference>
<gene>
    <name evidence="5" type="ORF">ENL07_10165</name>
</gene>
<keyword evidence="1" id="KW-0479">Metal-binding</keyword>
<dbReference type="PANTHER" id="PTHR48073">
    <property type="entry name" value="O-SUCCINYLBENZOATE SYNTHASE-RELATED"/>
    <property type="match status" value="1"/>
</dbReference>
<evidence type="ECO:0000259" key="4">
    <source>
        <dbReference type="Pfam" id="PF21508"/>
    </source>
</evidence>
<feature type="non-terminal residue" evidence="5">
    <location>
        <position position="107"/>
    </location>
</feature>
<dbReference type="Proteomes" id="UP000886058">
    <property type="component" value="Unassembled WGS sequence"/>
</dbReference>
<name>A0A7C5HNW1_9CHLB</name>
<evidence type="ECO:0000256" key="2">
    <source>
        <dbReference type="ARBA" id="ARBA00022842"/>
    </source>
</evidence>
<comment type="caution">
    <text evidence="5">The sequence shown here is derived from an EMBL/GenBank/DDBJ whole genome shotgun (WGS) entry which is preliminary data.</text>
</comment>
<proteinExistence type="predicted"/>
<protein>
    <submittedName>
        <fullName evidence="5">O-succinylbenzoate synthase</fullName>
    </submittedName>
</protein>
<dbReference type="GO" id="GO:0016829">
    <property type="term" value="F:lyase activity"/>
    <property type="evidence" value="ECO:0007669"/>
    <property type="project" value="UniProtKB-KW"/>
</dbReference>
<evidence type="ECO:0000313" key="5">
    <source>
        <dbReference type="EMBL" id="HHE32960.1"/>
    </source>
</evidence>
<dbReference type="InterPro" id="IPR041338">
    <property type="entry name" value="OSBS_N"/>
</dbReference>
<dbReference type="PANTHER" id="PTHR48073:SF2">
    <property type="entry name" value="O-SUCCINYLBENZOATE SYNTHASE"/>
    <property type="match status" value="1"/>
</dbReference>
<feature type="domain" description="OSBS enolase-like N-terminal" evidence="4">
    <location>
        <begin position="6"/>
        <end position="106"/>
    </location>
</feature>
<sequence length="107" mass="11781">MKLLHADICRYELDFTAPVTVRGVLLDKREGLLLRLKSKGAIAYGEVAPLTGLHAESLDEALQALTTFTPELSRLDRNTPDERQRLINKATLPPSVATGIEMALINL</sequence>
<dbReference type="Gene3D" id="3.30.390.10">
    <property type="entry name" value="Enolase-like, N-terminal domain"/>
    <property type="match status" value="1"/>
</dbReference>
<keyword evidence="2" id="KW-0460">Magnesium</keyword>
<dbReference type="Pfam" id="PF21508">
    <property type="entry name" value="MenC_N"/>
    <property type="match status" value="1"/>
</dbReference>
<organism evidence="5">
    <name type="scientific">Chlorobaculum parvum</name>
    <dbReference type="NCBI Taxonomy" id="274539"/>
    <lineage>
        <taxon>Bacteria</taxon>
        <taxon>Pseudomonadati</taxon>
        <taxon>Chlorobiota</taxon>
        <taxon>Chlorobiia</taxon>
        <taxon>Chlorobiales</taxon>
        <taxon>Chlorobiaceae</taxon>
        <taxon>Chlorobaculum</taxon>
    </lineage>
</organism>